<keyword evidence="8" id="KW-1185">Reference proteome</keyword>
<evidence type="ECO:0000256" key="3">
    <source>
        <dbReference type="ARBA" id="ARBA00023277"/>
    </source>
</evidence>
<dbReference type="Proteomes" id="UP000827721">
    <property type="component" value="Unassembled WGS sequence"/>
</dbReference>
<dbReference type="InterPro" id="IPR017853">
    <property type="entry name" value="GH"/>
</dbReference>
<name>A0ABQ8IEN9_9ROSI</name>
<dbReference type="InterPro" id="IPR010658">
    <property type="entry name" value="Nodulin-like"/>
</dbReference>
<feature type="transmembrane region" description="Helical" evidence="5">
    <location>
        <begin position="175"/>
        <end position="194"/>
    </location>
</feature>
<keyword evidence="5" id="KW-0472">Membrane</keyword>
<sequence length="987" mass="108726">MGFESPTSSSAAAKWLGLVTAVWVQAISGNNYTFSNYSDALKTLMSLTQLQLNNFSVAKDVGKAFGLLAGLASDRLPTPVILLIGSVEGLIGYGAQWLVVSKRIQPLPYWQMCVFLCMGGNSTTWMNTAVLVTCIRNFRRNRGPVSGILKGYVGLSTAIFTDICTALFADDPSKFLLMLAVVPFAVCLTAVFFLREIPPAATAAEEKEETRYFTVFNAVAVVVAVYLLGFDFLKTGGDAVSMAFSVILLVLLASPLVIPFYSHLNTRNSTRLKPDPDVEGQVVEPLLNPETTVEKTEVAAAVEEVAARPQLAEVKRKPLIGEDHTIFEAMRTVDFWILFVSFLCGVGTGMAVMNNMGQMGLALGHVDVSTFIALTSIFGFFGRIVSGSVSEYFLKKAGTPRPLWNAASQIIMAVGYVLLALAVPGSLYIGSIIVGLCYGVRLAVTVPTASELFDGPLYDFTAYTECKELPERPLYNGGILKDDALENHLISINAADSTTGFDTPAFVLHNLTQGTIYCFSGIALHSFGAHSANVRASLKTEDATYSCIGTVLAKHGCWSFLKGGFILDSPAKLSFLLFQNSDDRDIDIAIASASLQPFTDQEWRFNQQYMINIERKRAVTIHVSDGNGEILQGASITVEQVSKDFPFGSAISSTILGNSLYQKWFVERFNVAVFENELKWYATEPEQGKVNYAVADEMMEFLRANQIIARGHNIFWEDPKYTPAWVRSLAGPELRAAVNSRIQSLMSKYREEFIHWDVSNEMLHFDFYEQRLGPNATLHFYETAHASDPLATLFMNEFNVVETCSDVNSTVDSYISRLRELKRGGVYMDGIGLEGHFTVPNLPLMRAVLDKLATLGLPIWLTEVDISSTLDKKTQAVYLEQVLREGFSHPSVNGMLLWTALHPNGCYQMCLTDNNLQNLPAGDVVDKLLKEWQTTGDVNGHTDDHGSYSFYGFLGEYKVSVKYGNTTSISTFSLCRGDETKHVSIRL</sequence>
<keyword evidence="3" id="KW-0119">Carbohydrate metabolism</keyword>
<keyword evidence="2" id="KW-0378">Hydrolase</keyword>
<dbReference type="Gene3D" id="1.20.1250.20">
    <property type="entry name" value="MFS general substrate transporter like domains"/>
    <property type="match status" value="1"/>
</dbReference>
<dbReference type="SUPFAM" id="SSF51445">
    <property type="entry name" value="(Trans)glycosidases"/>
    <property type="match status" value="1"/>
</dbReference>
<feature type="transmembrane region" description="Helical" evidence="5">
    <location>
        <begin position="80"/>
        <end position="97"/>
    </location>
</feature>
<feature type="transmembrane region" description="Helical" evidence="5">
    <location>
        <begin position="239"/>
        <end position="261"/>
    </location>
</feature>
<keyword evidence="4" id="KW-0624">Polysaccharide degradation</keyword>
<evidence type="ECO:0000256" key="4">
    <source>
        <dbReference type="ARBA" id="ARBA00023326"/>
    </source>
</evidence>
<evidence type="ECO:0000256" key="2">
    <source>
        <dbReference type="ARBA" id="ARBA00022801"/>
    </source>
</evidence>
<feature type="transmembrane region" description="Helical" evidence="5">
    <location>
        <begin position="215"/>
        <end position="233"/>
    </location>
</feature>
<feature type="transmembrane region" description="Helical" evidence="5">
    <location>
        <begin position="335"/>
        <end position="353"/>
    </location>
</feature>
<dbReference type="Pfam" id="PF06813">
    <property type="entry name" value="Nodulin-like"/>
    <property type="match status" value="1"/>
</dbReference>
<evidence type="ECO:0000256" key="5">
    <source>
        <dbReference type="SAM" id="Phobius"/>
    </source>
</evidence>
<dbReference type="Pfam" id="PF23262">
    <property type="entry name" value="NFD4_C"/>
    <property type="match status" value="1"/>
</dbReference>
<dbReference type="Pfam" id="PF00331">
    <property type="entry name" value="Glyco_hydro_10"/>
    <property type="match status" value="1"/>
</dbReference>
<dbReference type="EMBL" id="JAFEMO010000002">
    <property type="protein sequence ID" value="KAH7574904.1"/>
    <property type="molecule type" value="Genomic_DNA"/>
</dbReference>
<feature type="domain" description="GH10" evidence="6">
    <location>
        <begin position="632"/>
        <end position="928"/>
    </location>
</feature>
<dbReference type="SMART" id="SM00633">
    <property type="entry name" value="Glyco_10"/>
    <property type="match status" value="1"/>
</dbReference>
<evidence type="ECO:0000259" key="6">
    <source>
        <dbReference type="PROSITE" id="PS51760"/>
    </source>
</evidence>
<dbReference type="PANTHER" id="PTHR31490">
    <property type="entry name" value="GLYCOSYL HYDROLASE"/>
    <property type="match status" value="1"/>
</dbReference>
<dbReference type="SUPFAM" id="SSF103473">
    <property type="entry name" value="MFS general substrate transporter"/>
    <property type="match status" value="1"/>
</dbReference>
<comment type="similarity">
    <text evidence="1">Belongs to the glycosyl hydrolase 10 (cellulase F) family.</text>
</comment>
<dbReference type="CDD" id="cd17354">
    <property type="entry name" value="MFS_Mch1p_like"/>
    <property type="match status" value="1"/>
</dbReference>
<keyword evidence="5" id="KW-1133">Transmembrane helix</keyword>
<evidence type="ECO:0000256" key="1">
    <source>
        <dbReference type="ARBA" id="ARBA00007495"/>
    </source>
</evidence>
<protein>
    <recommendedName>
        <fullName evidence="6">GH10 domain-containing protein</fullName>
    </recommendedName>
</protein>
<accession>A0ABQ8IEN9</accession>
<dbReference type="InterPro" id="IPR008979">
    <property type="entry name" value="Galactose-bd-like_sf"/>
</dbReference>
<feature type="transmembrane region" description="Helical" evidence="5">
    <location>
        <begin position="147"/>
        <end position="169"/>
    </location>
</feature>
<dbReference type="PANTHER" id="PTHR31490:SF3">
    <property type="entry name" value="GLYCOSYL HYDROLASE FAMILY 10 PROTEIN"/>
    <property type="match status" value="1"/>
</dbReference>
<proteinExistence type="inferred from homology"/>
<reference evidence="7 8" key="1">
    <citation type="submission" date="2021-02" db="EMBL/GenBank/DDBJ databases">
        <title>Plant Genome Project.</title>
        <authorList>
            <person name="Zhang R.-G."/>
        </authorList>
    </citation>
    <scope>NUCLEOTIDE SEQUENCE [LARGE SCALE GENOMIC DNA]</scope>
    <source>
        <tissue evidence="7">Leaves</tissue>
    </source>
</reference>
<dbReference type="InterPro" id="IPR036259">
    <property type="entry name" value="MFS_trans_sf"/>
</dbReference>
<evidence type="ECO:0000313" key="7">
    <source>
        <dbReference type="EMBL" id="KAH7574904.1"/>
    </source>
</evidence>
<evidence type="ECO:0000313" key="8">
    <source>
        <dbReference type="Proteomes" id="UP000827721"/>
    </source>
</evidence>
<dbReference type="Gene3D" id="3.20.20.80">
    <property type="entry name" value="Glycosidases"/>
    <property type="match status" value="1"/>
</dbReference>
<keyword evidence="5" id="KW-0812">Transmembrane</keyword>
<dbReference type="PROSITE" id="PS51760">
    <property type="entry name" value="GH10_2"/>
    <property type="match status" value="1"/>
</dbReference>
<dbReference type="InterPro" id="IPR001000">
    <property type="entry name" value="GH10_dom"/>
</dbReference>
<comment type="caution">
    <text evidence="7">The sequence shown here is derived from an EMBL/GenBank/DDBJ whole genome shotgun (WGS) entry which is preliminary data.</text>
</comment>
<dbReference type="InterPro" id="IPR044846">
    <property type="entry name" value="GH10"/>
</dbReference>
<dbReference type="SUPFAM" id="SSF49785">
    <property type="entry name" value="Galactose-binding domain-like"/>
    <property type="match status" value="1"/>
</dbReference>
<dbReference type="InterPro" id="IPR056555">
    <property type="entry name" value="NFD4_C"/>
</dbReference>
<organism evidence="7 8">
    <name type="scientific">Xanthoceras sorbifolium</name>
    <dbReference type="NCBI Taxonomy" id="99658"/>
    <lineage>
        <taxon>Eukaryota</taxon>
        <taxon>Viridiplantae</taxon>
        <taxon>Streptophyta</taxon>
        <taxon>Embryophyta</taxon>
        <taxon>Tracheophyta</taxon>
        <taxon>Spermatophyta</taxon>
        <taxon>Magnoliopsida</taxon>
        <taxon>eudicotyledons</taxon>
        <taxon>Gunneridae</taxon>
        <taxon>Pentapetalae</taxon>
        <taxon>rosids</taxon>
        <taxon>malvids</taxon>
        <taxon>Sapindales</taxon>
        <taxon>Sapindaceae</taxon>
        <taxon>Xanthoceroideae</taxon>
        <taxon>Xanthoceras</taxon>
    </lineage>
</organism>
<gene>
    <name evidence="7" type="ORF">JRO89_XS02G0019700</name>
</gene>
<feature type="transmembrane region" description="Helical" evidence="5">
    <location>
        <begin position="109"/>
        <end position="135"/>
    </location>
</feature>